<comment type="caution">
    <text evidence="3">The sequence shown here is derived from an EMBL/GenBank/DDBJ whole genome shotgun (WGS) entry which is preliminary data.</text>
</comment>
<gene>
    <name evidence="3" type="ORF">Ocin01_12921</name>
</gene>
<feature type="region of interest" description="Disordered" evidence="1">
    <location>
        <begin position="1"/>
        <end position="26"/>
    </location>
</feature>
<keyword evidence="2" id="KW-0472">Membrane</keyword>
<protein>
    <submittedName>
        <fullName evidence="3">Podocin</fullName>
    </submittedName>
</protein>
<dbReference type="EMBL" id="LJIJ01000921">
    <property type="protein sequence ID" value="ODM93761.1"/>
    <property type="molecule type" value="Genomic_DNA"/>
</dbReference>
<evidence type="ECO:0000256" key="1">
    <source>
        <dbReference type="SAM" id="MobiDB-lite"/>
    </source>
</evidence>
<name>A0A1D2MLI3_ORCCI</name>
<reference evidence="3 4" key="1">
    <citation type="journal article" date="2016" name="Genome Biol. Evol.">
        <title>Gene Family Evolution Reflects Adaptation to Soil Environmental Stressors in the Genome of the Collembolan Orchesella cincta.</title>
        <authorList>
            <person name="Faddeeva-Vakhrusheva A."/>
            <person name="Derks M.F."/>
            <person name="Anvar S.Y."/>
            <person name="Agamennone V."/>
            <person name="Suring W."/>
            <person name="Smit S."/>
            <person name="van Straalen N.M."/>
            <person name="Roelofs D."/>
        </authorList>
    </citation>
    <scope>NUCLEOTIDE SEQUENCE [LARGE SCALE GENOMIC DNA]</scope>
    <source>
        <tissue evidence="3">Mixed pool</tissue>
    </source>
</reference>
<dbReference type="STRING" id="48709.A0A1D2MLI3"/>
<accession>A0A1D2MLI3</accession>
<dbReference type="AlphaFoldDB" id="A0A1D2MLI3"/>
<organism evidence="3 4">
    <name type="scientific">Orchesella cincta</name>
    <name type="common">Springtail</name>
    <name type="synonym">Podura cincta</name>
    <dbReference type="NCBI Taxonomy" id="48709"/>
    <lineage>
        <taxon>Eukaryota</taxon>
        <taxon>Metazoa</taxon>
        <taxon>Ecdysozoa</taxon>
        <taxon>Arthropoda</taxon>
        <taxon>Hexapoda</taxon>
        <taxon>Collembola</taxon>
        <taxon>Entomobryomorpha</taxon>
        <taxon>Entomobryoidea</taxon>
        <taxon>Orchesellidae</taxon>
        <taxon>Orchesellinae</taxon>
        <taxon>Orchesella</taxon>
    </lineage>
</organism>
<dbReference type="Proteomes" id="UP000094527">
    <property type="component" value="Unassembled WGS sequence"/>
</dbReference>
<evidence type="ECO:0000256" key="2">
    <source>
        <dbReference type="SAM" id="Phobius"/>
    </source>
</evidence>
<sequence length="123" mass="13114">METEKPNSSRDPNAIRMPTSSNTIVPLESSNERTHLHASGIAGSEPEGSGLIEILATLGSIVLLVITLPIAIFFCFKGGTVSTSEAVICRTVGLRRGWRAARTGIFFIPPAALIAYESACDLR</sequence>
<evidence type="ECO:0000313" key="4">
    <source>
        <dbReference type="Proteomes" id="UP000094527"/>
    </source>
</evidence>
<proteinExistence type="predicted"/>
<keyword evidence="4" id="KW-1185">Reference proteome</keyword>
<dbReference type="OrthoDB" id="2105077at2759"/>
<keyword evidence="2" id="KW-0812">Transmembrane</keyword>
<feature type="transmembrane region" description="Helical" evidence="2">
    <location>
        <begin position="54"/>
        <end position="76"/>
    </location>
</feature>
<evidence type="ECO:0000313" key="3">
    <source>
        <dbReference type="EMBL" id="ODM93761.1"/>
    </source>
</evidence>
<keyword evidence="2" id="KW-1133">Transmembrane helix</keyword>